<accession>A0ABY7H5F6</accession>
<dbReference type="RefSeq" id="WP_269036858.1">
    <property type="nucleotide sequence ID" value="NZ_CP114040.1"/>
</dbReference>
<evidence type="ECO:0000313" key="2">
    <source>
        <dbReference type="Proteomes" id="UP001164459"/>
    </source>
</evidence>
<dbReference type="EMBL" id="CP114040">
    <property type="protein sequence ID" value="WAS94521.1"/>
    <property type="molecule type" value="Genomic_DNA"/>
</dbReference>
<dbReference type="Proteomes" id="UP001164459">
    <property type="component" value="Chromosome"/>
</dbReference>
<gene>
    <name evidence="1" type="ORF">O0S08_00025</name>
</gene>
<keyword evidence="2" id="KW-1185">Reference proteome</keyword>
<sequence>MRRVLAFHLWQGWRITRSTAVPPEAVPERFTMRSCVDSDRKVQSSEAPRQDHVAFEFRLDPTRPVVDRGGHTRILQIGMCSIGCSFGEHPVEIWLVNENKSRTLTSLRHIAEDLQPVWAVLVPSHFRGPSIAEARCAELAHHVSLENIYISDRLLSDERLRSLLDGLNLVRWRGGAFVSGDESSLARSCFPLIRNWALSHTE</sequence>
<proteinExistence type="predicted"/>
<name>A0ABY7H5F6_9BACT</name>
<evidence type="ECO:0000313" key="1">
    <source>
        <dbReference type="EMBL" id="WAS94521.1"/>
    </source>
</evidence>
<reference evidence="1" key="1">
    <citation type="submission" date="2022-11" db="EMBL/GenBank/DDBJ databases">
        <title>Minimal conservation of predation-associated metabolite biosynthetic gene clusters underscores biosynthetic potential of Myxococcota including descriptions for ten novel species: Archangium lansinium sp. nov., Myxococcus landrumus sp. nov., Nannocystis bai.</title>
        <authorList>
            <person name="Ahearne A."/>
            <person name="Stevens C."/>
            <person name="Dowd S."/>
        </authorList>
    </citation>
    <scope>NUCLEOTIDE SEQUENCE</scope>
    <source>
        <strain evidence="1">Fl3</strain>
    </source>
</reference>
<protein>
    <submittedName>
        <fullName evidence="1">Uncharacterized protein</fullName>
    </submittedName>
</protein>
<organism evidence="1 2">
    <name type="scientific">Nannocystis punicea</name>
    <dbReference type="NCBI Taxonomy" id="2995304"/>
    <lineage>
        <taxon>Bacteria</taxon>
        <taxon>Pseudomonadati</taxon>
        <taxon>Myxococcota</taxon>
        <taxon>Polyangia</taxon>
        <taxon>Nannocystales</taxon>
        <taxon>Nannocystaceae</taxon>
        <taxon>Nannocystis</taxon>
    </lineage>
</organism>